<feature type="compositionally biased region" description="Polar residues" evidence="3">
    <location>
        <begin position="936"/>
        <end position="955"/>
    </location>
</feature>
<comment type="subcellular location">
    <subcellularLocation>
        <location evidence="1">Nucleus</location>
    </subcellularLocation>
</comment>
<name>A0A5C3DVJ0_9BASI</name>
<feature type="compositionally biased region" description="Acidic residues" evidence="3">
    <location>
        <begin position="573"/>
        <end position="596"/>
    </location>
</feature>
<dbReference type="SUPFAM" id="SSF57701">
    <property type="entry name" value="Zn2/Cys6 DNA-binding domain"/>
    <property type="match status" value="1"/>
</dbReference>
<dbReference type="SMART" id="SM00066">
    <property type="entry name" value="GAL4"/>
    <property type="match status" value="1"/>
</dbReference>
<dbReference type="InterPro" id="IPR021858">
    <property type="entry name" value="Fun_TF"/>
</dbReference>
<dbReference type="OrthoDB" id="5419315at2759"/>
<feature type="region of interest" description="Disordered" evidence="3">
    <location>
        <begin position="1"/>
        <end position="28"/>
    </location>
</feature>
<organism evidence="5 6">
    <name type="scientific">Ustilago trichophora</name>
    <dbReference type="NCBI Taxonomy" id="86804"/>
    <lineage>
        <taxon>Eukaryota</taxon>
        <taxon>Fungi</taxon>
        <taxon>Dikarya</taxon>
        <taxon>Basidiomycota</taxon>
        <taxon>Ustilaginomycotina</taxon>
        <taxon>Ustilaginomycetes</taxon>
        <taxon>Ustilaginales</taxon>
        <taxon>Ustilaginaceae</taxon>
        <taxon>Ustilago</taxon>
    </lineage>
</organism>
<protein>
    <recommendedName>
        <fullName evidence="4">Zn(2)-C6 fungal-type domain-containing protein</fullName>
    </recommendedName>
</protein>
<accession>A0A5C3DVJ0</accession>
<dbReference type="GO" id="GO:0000981">
    <property type="term" value="F:DNA-binding transcription factor activity, RNA polymerase II-specific"/>
    <property type="evidence" value="ECO:0007669"/>
    <property type="project" value="InterPro"/>
</dbReference>
<proteinExistence type="predicted"/>
<feature type="compositionally biased region" description="Polar residues" evidence="3">
    <location>
        <begin position="519"/>
        <end position="531"/>
    </location>
</feature>
<feature type="domain" description="Zn(2)-C6 fungal-type" evidence="4">
    <location>
        <begin position="26"/>
        <end position="63"/>
    </location>
</feature>
<feature type="compositionally biased region" description="Low complexity" evidence="3">
    <location>
        <begin position="66"/>
        <end position="99"/>
    </location>
</feature>
<dbReference type="PANTHER" id="PTHR37534:SF46">
    <property type="entry name" value="ZN(II)2CYS6 TRANSCRIPTION FACTOR (EUROFUNG)"/>
    <property type="match status" value="1"/>
</dbReference>
<keyword evidence="6" id="KW-1185">Reference proteome</keyword>
<reference evidence="5 6" key="1">
    <citation type="submission" date="2018-03" db="EMBL/GenBank/DDBJ databases">
        <authorList>
            <person name="Guldener U."/>
        </authorList>
    </citation>
    <scope>NUCLEOTIDE SEQUENCE [LARGE SCALE GENOMIC DNA]</scope>
    <source>
        <strain evidence="5 6">NBRC100155</strain>
    </source>
</reference>
<dbReference type="EMBL" id="OOIN01000002">
    <property type="protein sequence ID" value="SPO21049.1"/>
    <property type="molecule type" value="Genomic_DNA"/>
</dbReference>
<dbReference type="Pfam" id="PF11951">
    <property type="entry name" value="Fungal_trans_2"/>
    <property type="match status" value="1"/>
</dbReference>
<feature type="region of interest" description="Disordered" evidence="3">
    <location>
        <begin position="936"/>
        <end position="963"/>
    </location>
</feature>
<feature type="compositionally biased region" description="Polar residues" evidence="3">
    <location>
        <begin position="311"/>
        <end position="369"/>
    </location>
</feature>
<dbReference type="CDD" id="cd00067">
    <property type="entry name" value="GAL4"/>
    <property type="match status" value="1"/>
</dbReference>
<dbReference type="Proteomes" id="UP000324022">
    <property type="component" value="Unassembled WGS sequence"/>
</dbReference>
<dbReference type="InterPro" id="IPR001138">
    <property type="entry name" value="Zn2Cys6_DnaBD"/>
</dbReference>
<evidence type="ECO:0000256" key="2">
    <source>
        <dbReference type="ARBA" id="ARBA00023242"/>
    </source>
</evidence>
<evidence type="ECO:0000256" key="1">
    <source>
        <dbReference type="ARBA" id="ARBA00004123"/>
    </source>
</evidence>
<feature type="region of interest" description="Disordered" evidence="3">
    <location>
        <begin position="66"/>
        <end position="113"/>
    </location>
</feature>
<evidence type="ECO:0000259" key="4">
    <source>
        <dbReference type="PROSITE" id="PS50048"/>
    </source>
</evidence>
<feature type="compositionally biased region" description="Low complexity" evidence="3">
    <location>
        <begin position="374"/>
        <end position="387"/>
    </location>
</feature>
<dbReference type="GO" id="GO:0008270">
    <property type="term" value="F:zinc ion binding"/>
    <property type="evidence" value="ECO:0007669"/>
    <property type="project" value="InterPro"/>
</dbReference>
<dbReference type="PANTHER" id="PTHR37534">
    <property type="entry name" value="TRANSCRIPTIONAL ACTIVATOR PROTEIN UGA3"/>
    <property type="match status" value="1"/>
</dbReference>
<evidence type="ECO:0000313" key="6">
    <source>
        <dbReference type="Proteomes" id="UP000324022"/>
    </source>
</evidence>
<feature type="region of interest" description="Disordered" evidence="3">
    <location>
        <begin position="772"/>
        <end position="805"/>
    </location>
</feature>
<feature type="region of interest" description="Disordered" evidence="3">
    <location>
        <begin position="510"/>
        <end position="650"/>
    </location>
</feature>
<gene>
    <name evidence="5" type="ORF">UTRI_00526</name>
</gene>
<dbReference type="AlphaFoldDB" id="A0A5C3DVJ0"/>
<feature type="region of interest" description="Disordered" evidence="3">
    <location>
        <begin position="306"/>
        <end position="405"/>
    </location>
</feature>
<keyword evidence="2" id="KW-0539">Nucleus</keyword>
<sequence>MKSEAGPSSPPAARTRKPGEVRSRSGCVTCKQRRKKCDEDFRIRHNGAMSCNRCADRGIHCELSSTTATPQRSSQQQQQQQQRPSPYPTPSTATPSSSSKFGSRNVRGPGVANTAAMHHTNGIQATAFTSAAPMTSSVAPMTSSTIDTTGTAPYQSALDPTQSWNASAHFPMQQYQQPQIQTTAATLPGPQNPAAMNQLAWMTQNAAALNRSAIRYNRPNIWPMGSSNGMVDSATATGIQNPSVNVPAPTNTVDMNTLYNILNSNPAATPAVPNAAQWNQSYTNNMDNVMLDDFVSELMSLTGPLVGGGDATSSAPQTSDNTPAAGPNQASPLETRPTSRSTYEPSRASSTTANTQRHNVTTASMSATSHSEHANNTANSSPSSSSAQPKFGNGKGTTPGRTSNRYRKLLDSDAIESLLSKYSPIYERFWHATLMLLSNKKRQAAVDYLMTVVRSNKACRASVLVVCLAYHELALCVRKGAQKGSAKQQSAPQSWTTVATNAVLSNWESMSAGAPGQNAKASKPSTEQGMSPSMIRSYPPEPQIHERHSSRSAVTDRTNDNEDEDMRQSRGDNDDDDDDDNNEEEEEGVEPEEEISTIERRRSSERPYVSTSAKLSSERYGATSFSRRGESAPRSPRPPSRSLTGKLSTVEDNIQEMDDPSRDAFKGQPVEKHTVELWLEIAQAELQRSRDELTLDQELCALINIRWACLCFAGAERARQLTEELGMVMQREGIDMDQAIEEEKKGSFVSVMLLTAVYTDVLDTVTDRGKRSHVALRGDDAPTNSRQPARTSKLRRSSSLDGGENGGSEPFFGRISLVSLELLTCFKLISDLSADVWGPISSTVSHPARPSEQEVAERSRDIERKVMSLPPWSDPNTSSSLRVRAFALQEIWRQTARLYLLQAVHRRGPLHPELQNILHEIIRLAKMMKIQSFSPSAPIFTSTTNGSKRNSSLPTSRPAPPNYIGGLNTSHSPNDVRDGNHPDPYINASIGMEDFDDHPAFSSAAGAGVVDADESGEEEPAGPAPFQMWLDVASWEMCTVWFLCSTVALTRADRQFCIHHLESLGMERAQRDNVQVIRDYWAKQDSTGHTLDWFDFVKSSGRSVIFAF</sequence>
<dbReference type="InterPro" id="IPR036864">
    <property type="entry name" value="Zn2-C6_fun-type_DNA-bd_sf"/>
</dbReference>
<evidence type="ECO:0000313" key="5">
    <source>
        <dbReference type="EMBL" id="SPO21049.1"/>
    </source>
</evidence>
<dbReference type="GO" id="GO:0005634">
    <property type="term" value="C:nucleus"/>
    <property type="evidence" value="ECO:0007669"/>
    <property type="project" value="UniProtKB-SubCell"/>
</dbReference>
<evidence type="ECO:0000256" key="3">
    <source>
        <dbReference type="SAM" id="MobiDB-lite"/>
    </source>
</evidence>
<dbReference type="PROSITE" id="PS50048">
    <property type="entry name" value="ZN2_CY6_FUNGAL_2"/>
    <property type="match status" value="1"/>
</dbReference>